<protein>
    <submittedName>
        <fullName evidence="2">Putative secreted protein</fullName>
    </submittedName>
</protein>
<evidence type="ECO:0000256" key="1">
    <source>
        <dbReference type="SAM" id="SignalP"/>
    </source>
</evidence>
<dbReference type="EMBL" id="GANO01004778">
    <property type="protein sequence ID" value="JAB55093.1"/>
    <property type="molecule type" value="mRNA"/>
</dbReference>
<evidence type="ECO:0000313" key="2">
    <source>
        <dbReference type="EMBL" id="JAB55093.1"/>
    </source>
</evidence>
<accession>U5ELS1</accession>
<proteinExistence type="evidence at transcript level"/>
<name>U5ELS1_9DIPT</name>
<reference evidence="2" key="1">
    <citation type="journal article" date="2014" name="Insect Biochem. Mol. Biol.">
        <title>An insight into the sialome of the frog biting fly, Corethrella appendiculata.</title>
        <authorList>
            <person name="Ribeiro J.M.C."/>
            <person name="Chagas A.C."/>
            <person name="Pham V.M."/>
            <person name="Lounibos L.P."/>
            <person name="Calvo E."/>
        </authorList>
    </citation>
    <scope>NUCLEOTIDE SEQUENCE</scope>
    <source>
        <tissue evidence="2">Salivary glands</tissue>
    </source>
</reference>
<feature type="chain" id="PRO_5004659430" evidence="1">
    <location>
        <begin position="21"/>
        <end position="107"/>
    </location>
</feature>
<feature type="signal peptide" evidence="1">
    <location>
        <begin position="1"/>
        <end position="20"/>
    </location>
</feature>
<sequence length="107" mass="12851">MKLIKITLILSFYILNLTLALNSNCRNNDPDDDYIHDRNCFWRYQEETYDTVANTCRIERVLSCNRTISEYTDLTKCQYCIRLHKKQLDDQLASIHRLQYGDEHRSK</sequence>
<keyword evidence="1" id="KW-0732">Signal</keyword>
<organism evidence="2">
    <name type="scientific">Corethrella appendiculata</name>
    <dbReference type="NCBI Taxonomy" id="1370023"/>
    <lineage>
        <taxon>Eukaryota</taxon>
        <taxon>Metazoa</taxon>
        <taxon>Ecdysozoa</taxon>
        <taxon>Arthropoda</taxon>
        <taxon>Hexapoda</taxon>
        <taxon>Insecta</taxon>
        <taxon>Pterygota</taxon>
        <taxon>Neoptera</taxon>
        <taxon>Endopterygota</taxon>
        <taxon>Diptera</taxon>
        <taxon>Nematocera</taxon>
        <taxon>Culicoidea</taxon>
        <taxon>Chaoboridae</taxon>
        <taxon>Corethrella</taxon>
    </lineage>
</organism>
<dbReference type="AlphaFoldDB" id="U5ELS1"/>